<evidence type="ECO:0000256" key="4">
    <source>
        <dbReference type="ARBA" id="ARBA00022533"/>
    </source>
</evidence>
<keyword evidence="8 11" id="KW-0460">Magnesium</keyword>
<evidence type="ECO:0000256" key="9">
    <source>
        <dbReference type="ARBA" id="ARBA00023134"/>
    </source>
</evidence>
<dbReference type="InterPro" id="IPR029057">
    <property type="entry name" value="PRTase-like"/>
</dbReference>
<dbReference type="InterPro" id="IPR005765">
    <property type="entry name" value="UPRT"/>
</dbReference>
<comment type="activity regulation">
    <text evidence="11">Allosterically activated by GTP.</text>
</comment>
<comment type="catalytic activity">
    <reaction evidence="11">
        <text>UMP + diphosphate = 5-phospho-alpha-D-ribose 1-diphosphate + uracil</text>
        <dbReference type="Rhea" id="RHEA:13017"/>
        <dbReference type="ChEBI" id="CHEBI:17568"/>
        <dbReference type="ChEBI" id="CHEBI:33019"/>
        <dbReference type="ChEBI" id="CHEBI:57865"/>
        <dbReference type="ChEBI" id="CHEBI:58017"/>
        <dbReference type="EC" id="2.4.2.9"/>
    </reaction>
</comment>
<feature type="binding site" evidence="11">
    <location>
        <begin position="200"/>
        <end position="202"/>
    </location>
    <ligand>
        <name>uracil</name>
        <dbReference type="ChEBI" id="CHEBI:17568"/>
    </ligand>
</feature>
<feature type="binding site" evidence="11">
    <location>
        <position position="105"/>
    </location>
    <ligand>
        <name>5-phospho-alpha-D-ribose 1-diphosphate</name>
        <dbReference type="ChEBI" id="CHEBI:58017"/>
    </ligand>
</feature>
<dbReference type="PANTHER" id="PTHR32315:SF4">
    <property type="entry name" value="URACIL PHOSPHORIBOSYLTRANSFERASE, CHLOROPLASTIC"/>
    <property type="match status" value="1"/>
</dbReference>
<keyword evidence="7 11" id="KW-0547">Nucleotide-binding</keyword>
<dbReference type="Proteomes" id="UP001501166">
    <property type="component" value="Unassembled WGS sequence"/>
</dbReference>
<dbReference type="CDD" id="cd06223">
    <property type="entry name" value="PRTases_typeI"/>
    <property type="match status" value="1"/>
</dbReference>
<dbReference type="InterPro" id="IPR050054">
    <property type="entry name" value="UPRTase/APRTase"/>
</dbReference>
<dbReference type="Gene3D" id="3.40.50.2020">
    <property type="match status" value="1"/>
</dbReference>
<keyword evidence="9 11" id="KW-0342">GTP-binding</keyword>
<evidence type="ECO:0000256" key="7">
    <source>
        <dbReference type="ARBA" id="ARBA00022741"/>
    </source>
</evidence>
<evidence type="ECO:0000256" key="8">
    <source>
        <dbReference type="ARBA" id="ARBA00022842"/>
    </source>
</evidence>
<comment type="pathway">
    <text evidence="1 11">Pyrimidine metabolism; UMP biosynthesis via salvage pathway; UMP from uracil: step 1/1.</text>
</comment>
<feature type="binding site" evidence="11">
    <location>
        <begin position="132"/>
        <end position="140"/>
    </location>
    <ligand>
        <name>5-phospho-alpha-D-ribose 1-diphosphate</name>
        <dbReference type="ChEBI" id="CHEBI:58017"/>
    </ligand>
</feature>
<protein>
    <recommendedName>
        <fullName evidence="3 11">Uracil phosphoribosyltransferase</fullName>
        <ecNumber evidence="3 11">2.4.2.9</ecNumber>
    </recommendedName>
    <alternativeName>
        <fullName evidence="10 11">UMP pyrophosphorylase</fullName>
    </alternativeName>
    <alternativeName>
        <fullName evidence="11">UPRTase</fullName>
    </alternativeName>
</protein>
<evidence type="ECO:0000256" key="5">
    <source>
        <dbReference type="ARBA" id="ARBA00022676"/>
    </source>
</evidence>
<dbReference type="EMBL" id="BAAACW010000068">
    <property type="protein sequence ID" value="GAA0360791.1"/>
    <property type="molecule type" value="Genomic_DNA"/>
</dbReference>
<keyword evidence="6 11" id="KW-0808">Transferase</keyword>
<evidence type="ECO:0000313" key="13">
    <source>
        <dbReference type="EMBL" id="GAA0360791.1"/>
    </source>
</evidence>
<reference evidence="13 14" key="1">
    <citation type="journal article" date="2019" name="Int. J. Syst. Evol. Microbiol.">
        <title>The Global Catalogue of Microorganisms (GCM) 10K type strain sequencing project: providing services to taxonomists for standard genome sequencing and annotation.</title>
        <authorList>
            <consortium name="The Broad Institute Genomics Platform"/>
            <consortium name="The Broad Institute Genome Sequencing Center for Infectious Disease"/>
            <person name="Wu L."/>
            <person name="Ma J."/>
        </authorList>
    </citation>
    <scope>NUCLEOTIDE SEQUENCE [LARGE SCALE GENOMIC DNA]</scope>
    <source>
        <strain evidence="13 14">JCM 12662</strain>
    </source>
</reference>
<dbReference type="InterPro" id="IPR000836">
    <property type="entry name" value="PRTase_dom"/>
</dbReference>
<dbReference type="EC" id="2.4.2.9" evidence="3 11"/>
<accession>A0ABN0XD11</accession>
<dbReference type="GO" id="GO:0016757">
    <property type="term" value="F:glycosyltransferase activity"/>
    <property type="evidence" value="ECO:0007669"/>
    <property type="project" value="UniProtKB-KW"/>
</dbReference>
<dbReference type="PANTHER" id="PTHR32315">
    <property type="entry name" value="ADENINE PHOSPHORIBOSYLTRANSFERASE"/>
    <property type="match status" value="1"/>
</dbReference>
<keyword evidence="14" id="KW-1185">Reference proteome</keyword>
<organism evidence="13 14">
    <name type="scientific">Alkalibacterium iburiense</name>
    <dbReference type="NCBI Taxonomy" id="290589"/>
    <lineage>
        <taxon>Bacteria</taxon>
        <taxon>Bacillati</taxon>
        <taxon>Bacillota</taxon>
        <taxon>Bacilli</taxon>
        <taxon>Lactobacillales</taxon>
        <taxon>Carnobacteriaceae</taxon>
        <taxon>Alkalibacterium</taxon>
    </lineage>
</organism>
<evidence type="ECO:0000313" key="14">
    <source>
        <dbReference type="Proteomes" id="UP001501166"/>
    </source>
</evidence>
<feature type="domain" description="Phosphoribosyltransferase" evidence="12">
    <location>
        <begin position="8"/>
        <end position="209"/>
    </location>
</feature>
<evidence type="ECO:0000256" key="11">
    <source>
        <dbReference type="HAMAP-Rule" id="MF_01218"/>
    </source>
</evidence>
<sequence length="210" mass="23156">MTENLFILSHPLLQHKVTHLRKKETGSKDFRELVEEVSSLMAYEITKSLPLKEVKIETPITMSKSFILSGKDIVIVPLMRAGLGMVNGILKMVPTAKVGHVGLYRDPLTLEAVEYYSKLPDEIENREVYIVDPMLATGGTSIAAIDMLKKNNAKKISFICLIASPEGLTNLHEKHSDVPIYTAAVDPGLNDKSYITPGFGDAGDRLFGTK</sequence>
<evidence type="ECO:0000256" key="3">
    <source>
        <dbReference type="ARBA" id="ARBA00011894"/>
    </source>
</evidence>
<evidence type="ECO:0000256" key="10">
    <source>
        <dbReference type="ARBA" id="ARBA00031082"/>
    </source>
</evidence>
<dbReference type="SUPFAM" id="SSF53271">
    <property type="entry name" value="PRTase-like"/>
    <property type="match status" value="1"/>
</dbReference>
<comment type="function">
    <text evidence="11">Catalyzes the conversion of uracil and 5-phospho-alpha-D-ribose 1-diphosphate (PRPP) to UMP and diphosphate.</text>
</comment>
<comment type="cofactor">
    <cofactor evidence="11">
        <name>Mg(2+)</name>
        <dbReference type="ChEBI" id="CHEBI:18420"/>
    </cofactor>
    <text evidence="11">Binds 1 Mg(2+) ion per subunit. The magnesium is bound as Mg-PRPP.</text>
</comment>
<keyword evidence="5 11" id="KW-0328">Glycosyltransferase</keyword>
<evidence type="ECO:0000256" key="6">
    <source>
        <dbReference type="ARBA" id="ARBA00022679"/>
    </source>
</evidence>
<feature type="binding site" evidence="11">
    <location>
        <position position="201"/>
    </location>
    <ligand>
        <name>5-phospho-alpha-D-ribose 1-diphosphate</name>
        <dbReference type="ChEBI" id="CHEBI:58017"/>
    </ligand>
</feature>
<feature type="binding site" evidence="11">
    <location>
        <position position="195"/>
    </location>
    <ligand>
        <name>uracil</name>
        <dbReference type="ChEBI" id="CHEBI:17568"/>
    </ligand>
</feature>
<comment type="similarity">
    <text evidence="2 11">Belongs to the UPRTase family.</text>
</comment>
<name>A0ABN0XD11_9LACT</name>
<comment type="caution">
    <text evidence="13">The sequence shown here is derived from an EMBL/GenBank/DDBJ whole genome shotgun (WGS) entry which is preliminary data.</text>
</comment>
<gene>
    <name evidence="13" type="primary">upp_1</name>
    <name evidence="11" type="synonym">upp</name>
    <name evidence="13" type="ORF">GCM10008932_11790</name>
</gene>
<evidence type="ECO:0000256" key="1">
    <source>
        <dbReference type="ARBA" id="ARBA00005180"/>
    </source>
</evidence>
<feature type="binding site" evidence="11">
    <location>
        <position position="80"/>
    </location>
    <ligand>
        <name>5-phospho-alpha-D-ribose 1-diphosphate</name>
        <dbReference type="ChEBI" id="CHEBI:58017"/>
    </ligand>
</feature>
<evidence type="ECO:0000259" key="12">
    <source>
        <dbReference type="Pfam" id="PF14681"/>
    </source>
</evidence>
<evidence type="ECO:0000256" key="2">
    <source>
        <dbReference type="ARBA" id="ARBA00009516"/>
    </source>
</evidence>
<dbReference type="InterPro" id="IPR034332">
    <property type="entry name" value="Upp_B"/>
</dbReference>
<dbReference type="NCBIfam" id="TIGR01091">
    <property type="entry name" value="upp"/>
    <property type="match status" value="1"/>
</dbReference>
<proteinExistence type="inferred from homology"/>
<dbReference type="Pfam" id="PF14681">
    <property type="entry name" value="UPRTase"/>
    <property type="match status" value="1"/>
</dbReference>
<dbReference type="HAMAP" id="MF_01218_B">
    <property type="entry name" value="Upp_B"/>
    <property type="match status" value="1"/>
</dbReference>
<keyword evidence="4 11" id="KW-0021">Allosteric enzyme</keyword>
<dbReference type="NCBIfam" id="NF001097">
    <property type="entry name" value="PRK00129.1"/>
    <property type="match status" value="1"/>
</dbReference>